<evidence type="ECO:0000256" key="3">
    <source>
        <dbReference type="ARBA" id="ARBA00022840"/>
    </source>
</evidence>
<dbReference type="AlphaFoldDB" id="A0A2G7TBJ6"/>
<dbReference type="PANTHER" id="PTHR34698">
    <property type="entry name" value="5-OXOPROLINASE SUBUNIT B"/>
    <property type="match status" value="1"/>
</dbReference>
<keyword evidence="1" id="KW-0547">Nucleotide-binding</keyword>
<dbReference type="InterPro" id="IPR029000">
    <property type="entry name" value="Cyclophilin-like_dom_sf"/>
</dbReference>
<dbReference type="GO" id="GO:0005524">
    <property type="term" value="F:ATP binding"/>
    <property type="evidence" value="ECO:0007669"/>
    <property type="project" value="UniProtKB-KW"/>
</dbReference>
<dbReference type="SMART" id="SM00796">
    <property type="entry name" value="AHS1"/>
    <property type="match status" value="1"/>
</dbReference>
<evidence type="ECO:0000256" key="1">
    <source>
        <dbReference type="ARBA" id="ARBA00022741"/>
    </source>
</evidence>
<dbReference type="Gene3D" id="2.40.100.10">
    <property type="entry name" value="Cyclophilin-like"/>
    <property type="match status" value="1"/>
</dbReference>
<dbReference type="Gene3D" id="3.30.1360.40">
    <property type="match status" value="1"/>
</dbReference>
<proteinExistence type="predicted"/>
<dbReference type="SUPFAM" id="SSF50891">
    <property type="entry name" value="Cyclophilin-like"/>
    <property type="match status" value="1"/>
</dbReference>
<evidence type="ECO:0000259" key="4">
    <source>
        <dbReference type="SMART" id="SM00796"/>
    </source>
</evidence>
<keyword evidence="2 5" id="KW-0378">Hydrolase</keyword>
<dbReference type="InterPro" id="IPR003833">
    <property type="entry name" value="CT_C_D"/>
</dbReference>
<accession>A0A2G7TBJ6</accession>
<evidence type="ECO:0000256" key="2">
    <source>
        <dbReference type="ARBA" id="ARBA00022801"/>
    </source>
</evidence>
<keyword evidence="3" id="KW-0067">ATP-binding</keyword>
<evidence type="ECO:0000313" key="5">
    <source>
        <dbReference type="EMBL" id="PII37284.1"/>
    </source>
</evidence>
<dbReference type="PANTHER" id="PTHR34698:SF2">
    <property type="entry name" value="5-OXOPROLINASE SUBUNIT B"/>
    <property type="match status" value="1"/>
</dbReference>
<dbReference type="GO" id="GO:0016787">
    <property type="term" value="F:hydrolase activity"/>
    <property type="evidence" value="ECO:0007669"/>
    <property type="project" value="UniProtKB-KW"/>
</dbReference>
<sequence>MTAASTLPTQARYSFGGDEHLFVEISEEMSLPAFFKGMAICNELRRRAQAGEITGVTEICPANAAYLVRFDPDAIAPDALLAMLKDIEAGLGDADLQMQTRIVEIPVLYNDPWTHETLMRFRERHQDPSGTDIEYAARINGHVSVEAFIEAHSSAPWFVSMVGFVAGLPFLFQMVERQRQIQVPKYLSPRTDTPRLTLGHGGCFSCIYSVRGAGGYQMFGVTPAPIFDPAQRLSYLKELMVFFQPGDIVKYKPIDRAEYDRQIAQVEAGTYALRIAPVSFSLNDFLADPGGYNQQLLKVLHGD</sequence>
<reference evidence="5" key="1">
    <citation type="submission" date="2017-10" db="EMBL/GenBank/DDBJ databases">
        <title>Chryseobacterium sp. B5 is a hydrocarbonoclastic and plant growth promoting bacterium.</title>
        <authorList>
            <person name="Thijs S."/>
            <person name="Gkorezis P."/>
            <person name="Van Hamme J."/>
        </authorList>
    </citation>
    <scope>NUCLEOTIDE SEQUENCE</scope>
    <source>
        <strain evidence="5">B5</strain>
    </source>
</reference>
<gene>
    <name evidence="5" type="ORF">CTI11_01830</name>
</gene>
<comment type="caution">
    <text evidence="5">The sequence shown here is derived from an EMBL/GenBank/DDBJ whole genome shotgun (WGS) entry which is preliminary data.</text>
</comment>
<organism evidence="5">
    <name type="scientific">Chryseobacterium sp. B5</name>
    <dbReference type="NCBI Taxonomy" id="2050562"/>
    <lineage>
        <taxon>Bacteria</taxon>
        <taxon>Pseudomonadati</taxon>
        <taxon>Bacteroidota</taxon>
        <taxon>Flavobacteriia</taxon>
        <taxon>Flavobacteriales</taxon>
        <taxon>Weeksellaceae</taxon>
        <taxon>Chryseobacterium group</taxon>
        <taxon>Chryseobacterium</taxon>
    </lineage>
</organism>
<dbReference type="EMBL" id="PEKC01000004">
    <property type="protein sequence ID" value="PII37284.1"/>
    <property type="molecule type" value="Genomic_DNA"/>
</dbReference>
<dbReference type="InterPro" id="IPR010016">
    <property type="entry name" value="PxpB"/>
</dbReference>
<dbReference type="Pfam" id="PF02682">
    <property type="entry name" value="CT_C_D"/>
    <property type="match status" value="1"/>
</dbReference>
<name>A0A2G7TBJ6_9FLAO</name>
<protein>
    <submittedName>
        <fullName evidence="5">Allophanate hydrolase</fullName>
    </submittedName>
</protein>
<dbReference type="SUPFAM" id="SSF160467">
    <property type="entry name" value="PH0987 N-terminal domain-like"/>
    <property type="match status" value="1"/>
</dbReference>
<feature type="domain" description="Carboxyltransferase" evidence="4">
    <location>
        <begin position="11"/>
        <end position="236"/>
    </location>
</feature>